<accession>I2F4C0</accession>
<dbReference type="Proteomes" id="UP000002881">
    <property type="component" value="Chromosome"/>
</dbReference>
<dbReference type="AlphaFoldDB" id="I2F4C0"/>
<proteinExistence type="predicted"/>
<dbReference type="InterPro" id="IPR009711">
    <property type="entry name" value="UPF0473"/>
</dbReference>
<keyword evidence="3" id="KW-1185">Reference proteome</keyword>
<dbReference type="HOGENOM" id="CLU_146610_1_0_0"/>
<dbReference type="EMBL" id="CP003532">
    <property type="protein sequence ID" value="AFK06773.1"/>
    <property type="molecule type" value="Genomic_DNA"/>
</dbReference>
<reference evidence="2 3" key="1">
    <citation type="journal article" date="2012" name="Genome Biol. Evol.">
        <title>Genome Sequence of the Mesophilic Thermotogales Bacterium Mesotoga prima MesG1.Ag.4.2 Reveals the Largest Thermotogales Genome To Date.</title>
        <authorList>
            <person name="Zhaxybayeva O."/>
            <person name="Swithers K.S."/>
            <person name="Foght J."/>
            <person name="Green A.G."/>
            <person name="Bruce D."/>
            <person name="Detter C."/>
            <person name="Han S."/>
            <person name="Teshima H."/>
            <person name="Han J."/>
            <person name="Woyke T."/>
            <person name="Pitluck S."/>
            <person name="Nolan M."/>
            <person name="Ivanova N."/>
            <person name="Pati A."/>
            <person name="Land M.L."/>
            <person name="Dlutek M."/>
            <person name="Doolittle W.F."/>
            <person name="Noll K.M."/>
            <person name="Nesbo C.L."/>
        </authorList>
    </citation>
    <scope>NUCLEOTIDE SEQUENCE [LARGE SCALE GENOMIC DNA]</scope>
    <source>
        <strain evidence="3">mesG1.Ag.4.2</strain>
    </source>
</reference>
<dbReference type="RefSeq" id="WP_014730771.1">
    <property type="nucleotide sequence ID" value="NC_017934.1"/>
</dbReference>
<sequence length="134" mass="16071">MEEKKELEFHVSEECNDPNCDHDHDLVSDVDRFTVTDEDGSEHHFTVIAEFENNDNTYWVVEEFFEEDDEEADEEEDDASEDEEEEGYIVFRVEYDENENPYLYSVEDEEFEEVSKAWNKLVEEMIAEDDEEEE</sequence>
<evidence type="ECO:0000313" key="3">
    <source>
        <dbReference type="Proteomes" id="UP000002881"/>
    </source>
</evidence>
<evidence type="ECO:0000313" key="2">
    <source>
        <dbReference type="EMBL" id="AFK06773.1"/>
    </source>
</evidence>
<dbReference type="GeneID" id="87106898"/>
<name>I2F4C0_9BACT</name>
<dbReference type="STRING" id="660470.Theba_1068"/>
<evidence type="ECO:0000256" key="1">
    <source>
        <dbReference type="SAM" id="MobiDB-lite"/>
    </source>
</evidence>
<organism evidence="2 3">
    <name type="scientific">Mesotoga prima MesG1.Ag.4.2</name>
    <dbReference type="NCBI Taxonomy" id="660470"/>
    <lineage>
        <taxon>Bacteria</taxon>
        <taxon>Thermotogati</taxon>
        <taxon>Thermotogota</taxon>
        <taxon>Thermotogae</taxon>
        <taxon>Kosmotogales</taxon>
        <taxon>Kosmotogaceae</taxon>
        <taxon>Mesotoga</taxon>
    </lineage>
</organism>
<gene>
    <name evidence="2" type="ORF">Theba_1068</name>
</gene>
<dbReference type="Pfam" id="PF06949">
    <property type="entry name" value="DUF1292"/>
    <property type="match status" value="1"/>
</dbReference>
<evidence type="ECO:0008006" key="4">
    <source>
        <dbReference type="Google" id="ProtNLM"/>
    </source>
</evidence>
<feature type="region of interest" description="Disordered" evidence="1">
    <location>
        <begin position="66"/>
        <end position="86"/>
    </location>
</feature>
<dbReference type="KEGG" id="mpg:Theba_1068"/>
<protein>
    <recommendedName>
        <fullName evidence="4">DUF1292 domain-containing protein</fullName>
    </recommendedName>
</protein>